<protein>
    <submittedName>
        <fullName evidence="1">Uncharacterized protein</fullName>
    </submittedName>
</protein>
<evidence type="ECO:0000313" key="2">
    <source>
        <dbReference type="Proteomes" id="UP000005359"/>
    </source>
</evidence>
<name>B0GAI9_9FIRM</name>
<reference evidence="1 2" key="2">
    <citation type="submission" date="2007-10" db="EMBL/GenBank/DDBJ databases">
        <authorList>
            <person name="Fulton L."/>
            <person name="Clifton S."/>
            <person name="Fulton B."/>
            <person name="Xu J."/>
            <person name="Minx P."/>
            <person name="Pepin K.H."/>
            <person name="Johnson M."/>
            <person name="Thiruvilangam P."/>
            <person name="Bhonagiri V."/>
            <person name="Nash W.E."/>
            <person name="Wang C."/>
            <person name="Mardis E.R."/>
            <person name="Wilson R.K."/>
        </authorList>
    </citation>
    <scope>NUCLEOTIDE SEQUENCE [LARGE SCALE GENOMIC DNA]</scope>
    <source>
        <strain evidence="1 2">ATCC 27755</strain>
    </source>
</reference>
<organism evidence="1 2">
    <name type="scientific">Dorea formicigenerans ATCC 27755</name>
    <dbReference type="NCBI Taxonomy" id="411461"/>
    <lineage>
        <taxon>Bacteria</taxon>
        <taxon>Bacillati</taxon>
        <taxon>Bacillota</taxon>
        <taxon>Clostridia</taxon>
        <taxon>Lachnospirales</taxon>
        <taxon>Lachnospiraceae</taxon>
        <taxon>Dorea</taxon>
    </lineage>
</organism>
<proteinExistence type="predicted"/>
<dbReference type="Proteomes" id="UP000005359">
    <property type="component" value="Unassembled WGS sequence"/>
</dbReference>
<gene>
    <name evidence="1" type="ORF">DORFOR_03305</name>
</gene>
<dbReference type="EMBL" id="AAXA02000016">
    <property type="protein sequence ID" value="EDR45521.1"/>
    <property type="molecule type" value="Genomic_DNA"/>
</dbReference>
<comment type="caution">
    <text evidence="1">The sequence shown here is derived from an EMBL/GenBank/DDBJ whole genome shotgun (WGS) entry which is preliminary data.</text>
</comment>
<dbReference type="PaxDb" id="411461-DORFOR_03305"/>
<sequence>MTRRWHEGIYKKYNLSNVHLIVGKTESGKTNVLQMIEMPEWERTYNHEEGEKSK</sequence>
<reference evidence="1 2" key="1">
    <citation type="submission" date="2007-10" db="EMBL/GenBank/DDBJ databases">
        <title>Draft genome sequence of Dorea formicigenerans(ATCC 27755).</title>
        <authorList>
            <person name="Sudarsanam P."/>
            <person name="Ley R."/>
            <person name="Guruge J."/>
            <person name="Turnbaugh P.J."/>
            <person name="Mahowald M."/>
            <person name="Liep D."/>
            <person name="Gordon J."/>
        </authorList>
    </citation>
    <scope>NUCLEOTIDE SEQUENCE [LARGE SCALE GENOMIC DNA]</scope>
    <source>
        <strain evidence="1 2">ATCC 27755</strain>
    </source>
</reference>
<dbReference type="STRING" id="411461.DORFOR_03305"/>
<evidence type="ECO:0000313" key="1">
    <source>
        <dbReference type="EMBL" id="EDR45521.1"/>
    </source>
</evidence>
<dbReference type="AlphaFoldDB" id="B0GAI9"/>
<accession>B0GAI9</accession>